<name>A0A6P0CA53_9RHOB</name>
<evidence type="ECO:0000313" key="6">
    <source>
        <dbReference type="Proteomes" id="UP000468591"/>
    </source>
</evidence>
<evidence type="ECO:0000259" key="4">
    <source>
        <dbReference type="Pfam" id="PF00724"/>
    </source>
</evidence>
<dbReference type="GO" id="GO:0010181">
    <property type="term" value="F:FMN binding"/>
    <property type="evidence" value="ECO:0007669"/>
    <property type="project" value="InterPro"/>
</dbReference>
<dbReference type="InterPro" id="IPR013785">
    <property type="entry name" value="Aldolase_TIM"/>
</dbReference>
<dbReference type="FunFam" id="3.20.20.70:FF:000059">
    <property type="entry name" value="N-ethylmaleimide reductase, FMN-linked"/>
    <property type="match status" value="1"/>
</dbReference>
<accession>A0A6P0CA53</accession>
<evidence type="ECO:0000256" key="2">
    <source>
        <dbReference type="ARBA" id="ARBA00005979"/>
    </source>
</evidence>
<evidence type="ECO:0000256" key="1">
    <source>
        <dbReference type="ARBA" id="ARBA00001917"/>
    </source>
</evidence>
<evidence type="ECO:0000313" key="5">
    <source>
        <dbReference type="EMBL" id="NEK22085.1"/>
    </source>
</evidence>
<dbReference type="EC" id="1.3.1.-" evidence="5"/>
<comment type="caution">
    <text evidence="5">The sequence shown here is derived from an EMBL/GenBank/DDBJ whole genome shotgun (WGS) entry which is preliminary data.</text>
</comment>
<dbReference type="Proteomes" id="UP000468591">
    <property type="component" value="Unassembled WGS sequence"/>
</dbReference>
<dbReference type="Pfam" id="PF00724">
    <property type="entry name" value="Oxidored_FMN"/>
    <property type="match status" value="1"/>
</dbReference>
<dbReference type="AlphaFoldDB" id="A0A6P0CA53"/>
<dbReference type="NCBIfam" id="NF007899">
    <property type="entry name" value="PRK10605.1"/>
    <property type="match status" value="1"/>
</dbReference>
<keyword evidence="6" id="KW-1185">Reference proteome</keyword>
<dbReference type="GO" id="GO:0005829">
    <property type="term" value="C:cytosol"/>
    <property type="evidence" value="ECO:0007669"/>
    <property type="project" value="TreeGrafter"/>
</dbReference>
<dbReference type="RefSeq" id="WP_164353015.1">
    <property type="nucleotide sequence ID" value="NZ_JAABNT010000003.1"/>
</dbReference>
<proteinExistence type="inferred from homology"/>
<evidence type="ECO:0000256" key="3">
    <source>
        <dbReference type="ARBA" id="ARBA00023002"/>
    </source>
</evidence>
<reference evidence="5 6" key="1">
    <citation type="submission" date="2020-01" db="EMBL/GenBank/DDBJ databases">
        <title>Sulfitobacter sediminilitoris sp. nov., isolated from a tidal flat.</title>
        <authorList>
            <person name="Park S."/>
            <person name="Yoon J.-H."/>
        </authorList>
    </citation>
    <scope>NUCLEOTIDE SEQUENCE [LARGE SCALE GENOMIC DNA]</scope>
    <source>
        <strain evidence="5 6">JBTF-M27</strain>
    </source>
</reference>
<dbReference type="InterPro" id="IPR045247">
    <property type="entry name" value="Oye-like"/>
</dbReference>
<dbReference type="PANTHER" id="PTHR22893:SF91">
    <property type="entry name" value="NADPH DEHYDROGENASE 2-RELATED"/>
    <property type="match status" value="1"/>
</dbReference>
<dbReference type="GO" id="GO:0016628">
    <property type="term" value="F:oxidoreductase activity, acting on the CH-CH group of donors, NAD or NADP as acceptor"/>
    <property type="evidence" value="ECO:0007669"/>
    <property type="project" value="UniProtKB-ARBA"/>
</dbReference>
<feature type="domain" description="NADH:flavin oxidoreductase/NADH oxidase N-terminal" evidence="4">
    <location>
        <begin position="4"/>
        <end position="338"/>
    </location>
</feature>
<dbReference type="SUPFAM" id="SSF51395">
    <property type="entry name" value="FMN-linked oxidoreductases"/>
    <property type="match status" value="1"/>
</dbReference>
<dbReference type="InterPro" id="IPR001155">
    <property type="entry name" value="OxRdtase_FMN_N"/>
</dbReference>
<comment type="cofactor">
    <cofactor evidence="1">
        <name>FMN</name>
        <dbReference type="ChEBI" id="CHEBI:58210"/>
    </cofactor>
</comment>
<comment type="similarity">
    <text evidence="2">Belongs to the NADH:flavin oxidoreductase/NADH oxidase family.</text>
</comment>
<dbReference type="CDD" id="cd02933">
    <property type="entry name" value="OYE_like_FMN"/>
    <property type="match status" value="1"/>
</dbReference>
<dbReference type="Gene3D" id="3.20.20.70">
    <property type="entry name" value="Aldolase class I"/>
    <property type="match status" value="1"/>
</dbReference>
<gene>
    <name evidence="5" type="primary">nemA</name>
    <name evidence="5" type="ORF">GV827_06680</name>
</gene>
<sequence>MTEKLFTPIKLGAIEAANRVAMAPLTRNRADNDTAEVAEMHVEYYRQRAGAGLIISEASQISAEGKGYIQTPGIYTEGQVRAWRKVTDAVHAEGGKIVIQLWHVGRISHTSLQPDGQAPVAPSALNAGVKTFTANGFEETSDPRALDTSEMDRIVYDFAHAAEMAIRAGFDGVEVHAANGYLLDQFLKTGSNKRDDEYGGSLENRARLLMQVMGAVTKAIGGDRTGIRLSPFSPANGISDDDPQETFEYVIEHLNQFNLAYLHMVEGATGGSRELAEGQSIDALRQIFDGPYIANNGYDRDMALRAVATGHADMIAIGRPFIANPDLVERYKQNAPLNEGDRNTYYGGARSGYTDYPTLAE</sequence>
<protein>
    <submittedName>
        <fullName evidence="5">N-ethylmaleimide reductase</fullName>
        <ecNumber evidence="5">1.3.1.-</ecNumber>
    </submittedName>
</protein>
<dbReference type="EMBL" id="JAABNT010000003">
    <property type="protein sequence ID" value="NEK22085.1"/>
    <property type="molecule type" value="Genomic_DNA"/>
</dbReference>
<dbReference type="PANTHER" id="PTHR22893">
    <property type="entry name" value="NADH OXIDOREDUCTASE-RELATED"/>
    <property type="match status" value="1"/>
</dbReference>
<keyword evidence="3 5" id="KW-0560">Oxidoreductase</keyword>
<organism evidence="5 6">
    <name type="scientific">Sulfitobacter sediminilitoris</name>
    <dbReference type="NCBI Taxonomy" id="2698830"/>
    <lineage>
        <taxon>Bacteria</taxon>
        <taxon>Pseudomonadati</taxon>
        <taxon>Pseudomonadota</taxon>
        <taxon>Alphaproteobacteria</taxon>
        <taxon>Rhodobacterales</taxon>
        <taxon>Roseobacteraceae</taxon>
        <taxon>Sulfitobacter</taxon>
    </lineage>
</organism>